<dbReference type="GeneID" id="108734667"/>
<keyword evidence="3" id="KW-1015">Disulfide bond</keyword>
<comment type="subcellular location">
    <subcellularLocation>
        <location evidence="1">Membrane</location>
        <topology evidence="1">Single-pass membrane protein</topology>
    </subcellularLocation>
</comment>
<feature type="domain" description="Ig-like" evidence="5">
    <location>
        <begin position="49"/>
        <end position="140"/>
    </location>
</feature>
<evidence type="ECO:0000313" key="6">
    <source>
        <dbReference type="Proteomes" id="UP000192223"/>
    </source>
</evidence>
<dbReference type="OrthoDB" id="6343941at2759"/>
<keyword evidence="2" id="KW-0472">Membrane</keyword>
<dbReference type="InterPro" id="IPR036179">
    <property type="entry name" value="Ig-like_dom_sf"/>
</dbReference>
<dbReference type="PANTHER" id="PTHR21261">
    <property type="entry name" value="BEAT PROTEIN"/>
    <property type="match status" value="1"/>
</dbReference>
<dbReference type="InParanoid" id="A0A1W4WMX4"/>
<organism evidence="6 7">
    <name type="scientific">Agrilus planipennis</name>
    <name type="common">Emerald ash borer</name>
    <name type="synonym">Agrilus marcopoli</name>
    <dbReference type="NCBI Taxonomy" id="224129"/>
    <lineage>
        <taxon>Eukaryota</taxon>
        <taxon>Metazoa</taxon>
        <taxon>Ecdysozoa</taxon>
        <taxon>Arthropoda</taxon>
        <taxon>Hexapoda</taxon>
        <taxon>Insecta</taxon>
        <taxon>Pterygota</taxon>
        <taxon>Neoptera</taxon>
        <taxon>Endopterygota</taxon>
        <taxon>Coleoptera</taxon>
        <taxon>Polyphaga</taxon>
        <taxon>Elateriformia</taxon>
        <taxon>Buprestoidea</taxon>
        <taxon>Buprestidae</taxon>
        <taxon>Agrilinae</taxon>
        <taxon>Agrilus</taxon>
    </lineage>
</organism>
<dbReference type="InterPro" id="IPR007110">
    <property type="entry name" value="Ig-like_dom"/>
</dbReference>
<dbReference type="RefSeq" id="XP_018321812.2">
    <property type="nucleotide sequence ID" value="XM_018466310.2"/>
</dbReference>
<proteinExistence type="predicted"/>
<dbReference type="KEGG" id="apln:108734667"/>
<protein>
    <submittedName>
        <fullName evidence="7">Titin-like</fullName>
    </submittedName>
</protein>
<feature type="signal peptide" evidence="4">
    <location>
        <begin position="1"/>
        <end position="34"/>
    </location>
</feature>
<evidence type="ECO:0000259" key="5">
    <source>
        <dbReference type="PROSITE" id="PS50835"/>
    </source>
</evidence>
<reference evidence="7" key="1">
    <citation type="submission" date="2025-08" db="UniProtKB">
        <authorList>
            <consortium name="RefSeq"/>
        </authorList>
    </citation>
    <scope>IDENTIFICATION</scope>
    <source>
        <tissue evidence="7">Entire body</tissue>
    </source>
</reference>
<evidence type="ECO:0000256" key="3">
    <source>
        <dbReference type="ARBA" id="ARBA00023157"/>
    </source>
</evidence>
<gene>
    <name evidence="7" type="primary">LOC108734667</name>
</gene>
<dbReference type="Gene3D" id="2.60.40.10">
    <property type="entry name" value="Immunoglobulins"/>
    <property type="match status" value="2"/>
</dbReference>
<feature type="chain" id="PRO_5030036464" evidence="4">
    <location>
        <begin position="35"/>
        <end position="285"/>
    </location>
</feature>
<dbReference type="STRING" id="224129.A0A1W4WMX4"/>
<dbReference type="InterPro" id="IPR003599">
    <property type="entry name" value="Ig_sub"/>
</dbReference>
<evidence type="ECO:0000256" key="2">
    <source>
        <dbReference type="ARBA" id="ARBA00023136"/>
    </source>
</evidence>
<dbReference type="PROSITE" id="PS50835">
    <property type="entry name" value="IG_LIKE"/>
    <property type="match status" value="1"/>
</dbReference>
<dbReference type="Pfam" id="PF08205">
    <property type="entry name" value="C2-set_2"/>
    <property type="match status" value="1"/>
</dbReference>
<dbReference type="AlphaFoldDB" id="A0A1W4WMX4"/>
<keyword evidence="6" id="KW-1185">Reference proteome</keyword>
<keyword evidence="4" id="KW-0732">Signal</keyword>
<dbReference type="InterPro" id="IPR013162">
    <property type="entry name" value="CD80_C2-set"/>
</dbReference>
<accession>A0A1W4WMX4</accession>
<evidence type="ECO:0000256" key="1">
    <source>
        <dbReference type="ARBA" id="ARBA00004167"/>
    </source>
</evidence>
<evidence type="ECO:0000313" key="7">
    <source>
        <dbReference type="RefSeq" id="XP_018321812.2"/>
    </source>
</evidence>
<dbReference type="Pfam" id="PF13895">
    <property type="entry name" value="Ig_2"/>
    <property type="match status" value="1"/>
</dbReference>
<dbReference type="SUPFAM" id="SSF48726">
    <property type="entry name" value="Immunoglobulin"/>
    <property type="match status" value="2"/>
</dbReference>
<name>A0A1W4WMX4_AGRPL</name>
<dbReference type="Proteomes" id="UP000192223">
    <property type="component" value="Unplaced"/>
</dbReference>
<dbReference type="SMART" id="SM00409">
    <property type="entry name" value="IG"/>
    <property type="match status" value="1"/>
</dbReference>
<dbReference type="GO" id="GO:0016020">
    <property type="term" value="C:membrane"/>
    <property type="evidence" value="ECO:0007669"/>
    <property type="project" value="UniProtKB-SubCell"/>
</dbReference>
<dbReference type="FunFam" id="2.60.40.10:FF:000437">
    <property type="entry name" value="Beat-IIIc, isoform A"/>
    <property type="match status" value="1"/>
</dbReference>
<evidence type="ECO:0000256" key="4">
    <source>
        <dbReference type="SAM" id="SignalP"/>
    </source>
</evidence>
<dbReference type="InterPro" id="IPR013783">
    <property type="entry name" value="Ig-like_fold"/>
</dbReference>
<dbReference type="PANTHER" id="PTHR21261:SF15">
    <property type="entry name" value="BEATEN PATH IIIA, ISOFORM D-RELATED"/>
    <property type="match status" value="1"/>
</dbReference>
<sequence>MKNHYTNMVVDITARKKCNLHVFILLNLLTGIKALSEVDVIVPQAVAVGDTVTLQCHYDLEGQPLYTLKWYKGAREFYRFIPKEHPNTQVFPFPGIDVDLNKSNLHAIVLRNVQPEISGTYRCEVSTDAPNFYTNMMSASMYVLNVPQSKPQIETRNYSSDLGQVVMANCTSPYSYPPMNLTWFVNGVKVNDSYYSKIPSTFNPNEVSVRIGLKHFIDHKSYHNSGVLRLKCVASLFNLYREEVEASMEDDQPKPRPSSVLGTPNSGSVISTCYIVPPLLIHLLR</sequence>